<keyword evidence="3" id="KW-1185">Reference proteome</keyword>
<organism evidence="2 3">
    <name type="scientific">Thermoflexibacter ruber</name>
    <dbReference type="NCBI Taxonomy" id="1003"/>
    <lineage>
        <taxon>Bacteria</taxon>
        <taxon>Pseudomonadati</taxon>
        <taxon>Bacteroidota</taxon>
        <taxon>Cytophagia</taxon>
        <taxon>Cytophagales</taxon>
        <taxon>Thermoflexibacteraceae</taxon>
        <taxon>Thermoflexibacter</taxon>
    </lineage>
</organism>
<feature type="transmembrane region" description="Helical" evidence="1">
    <location>
        <begin position="21"/>
        <end position="40"/>
    </location>
</feature>
<dbReference type="AlphaFoldDB" id="A0A1I2EKS1"/>
<dbReference type="Proteomes" id="UP000199513">
    <property type="component" value="Unassembled WGS sequence"/>
</dbReference>
<evidence type="ECO:0000313" key="2">
    <source>
        <dbReference type="EMBL" id="SFE92840.1"/>
    </source>
</evidence>
<dbReference type="STRING" id="1003.SAMN04488541_101047"/>
<proteinExistence type="predicted"/>
<dbReference type="EMBL" id="FONY01000010">
    <property type="protein sequence ID" value="SFE92840.1"/>
    <property type="molecule type" value="Genomic_DNA"/>
</dbReference>
<gene>
    <name evidence="2" type="ORF">SAMN04488541_101047</name>
</gene>
<protein>
    <submittedName>
        <fullName evidence="2">Uncharacterized protein</fullName>
    </submittedName>
</protein>
<evidence type="ECO:0000313" key="3">
    <source>
        <dbReference type="Proteomes" id="UP000199513"/>
    </source>
</evidence>
<accession>A0A1I2EKS1</accession>
<reference evidence="2 3" key="1">
    <citation type="submission" date="2016-10" db="EMBL/GenBank/DDBJ databases">
        <authorList>
            <person name="de Groot N.N."/>
        </authorList>
    </citation>
    <scope>NUCLEOTIDE SEQUENCE [LARGE SCALE GENOMIC DNA]</scope>
    <source>
        <strain>GEY</strain>
        <strain evidence="3">DSM 9560</strain>
    </source>
</reference>
<keyword evidence="1" id="KW-0812">Transmembrane</keyword>
<keyword evidence="1" id="KW-1133">Transmembrane helix</keyword>
<keyword evidence="1" id="KW-0472">Membrane</keyword>
<sequence>MNHLLDQQIIEKAKRRIGFKIHFTIFLLLFPINWLIWILTDTTYLWPV</sequence>
<evidence type="ECO:0000256" key="1">
    <source>
        <dbReference type="SAM" id="Phobius"/>
    </source>
</evidence>
<name>A0A1I2EKS1_9BACT</name>